<dbReference type="RefSeq" id="WP_093194107.1">
    <property type="nucleotide sequence ID" value="NZ_FNEV01000007.1"/>
</dbReference>
<feature type="domain" description="DUF1659" evidence="1">
    <location>
        <begin position="2"/>
        <end position="72"/>
    </location>
</feature>
<sequence>MAVTTERISSTLKLQFATGMDEFGEPMTKTKSFRNVRTDATTEALYEIVAKLKDLQQHSLVKVTRDDESSIVHTEN</sequence>
<organism evidence="2 3">
    <name type="scientific">Salimicrobium halophilum</name>
    <dbReference type="NCBI Taxonomy" id="86666"/>
    <lineage>
        <taxon>Bacteria</taxon>
        <taxon>Bacillati</taxon>
        <taxon>Bacillota</taxon>
        <taxon>Bacilli</taxon>
        <taxon>Bacillales</taxon>
        <taxon>Bacillaceae</taxon>
        <taxon>Salimicrobium</taxon>
    </lineage>
</organism>
<proteinExistence type="predicted"/>
<dbReference type="STRING" id="86666.SAMN04490247_2407"/>
<evidence type="ECO:0000259" key="1">
    <source>
        <dbReference type="Pfam" id="PF07872"/>
    </source>
</evidence>
<dbReference type="InterPro" id="IPR012454">
    <property type="entry name" value="DUF1659"/>
</dbReference>
<dbReference type="Pfam" id="PF07872">
    <property type="entry name" value="DUF1659"/>
    <property type="match status" value="1"/>
</dbReference>
<keyword evidence="3" id="KW-1185">Reference proteome</keyword>
<dbReference type="Proteomes" id="UP000199225">
    <property type="component" value="Unassembled WGS sequence"/>
</dbReference>
<dbReference type="EMBL" id="FNEV01000007">
    <property type="protein sequence ID" value="SDJ57459.1"/>
    <property type="molecule type" value="Genomic_DNA"/>
</dbReference>
<gene>
    <name evidence="2" type="ORF">SAMN04490247_2407</name>
</gene>
<accession>A0A1G8UUR5</accession>
<name>A0A1G8UUR5_9BACI</name>
<evidence type="ECO:0000313" key="2">
    <source>
        <dbReference type="EMBL" id="SDJ57459.1"/>
    </source>
</evidence>
<reference evidence="3" key="1">
    <citation type="submission" date="2016-10" db="EMBL/GenBank/DDBJ databases">
        <authorList>
            <person name="Varghese N."/>
            <person name="Submissions S."/>
        </authorList>
    </citation>
    <scope>NUCLEOTIDE SEQUENCE [LARGE SCALE GENOMIC DNA]</scope>
    <source>
        <strain evidence="3">DSM 4771</strain>
    </source>
</reference>
<dbReference type="OrthoDB" id="48766at2"/>
<dbReference type="AlphaFoldDB" id="A0A1G8UUR5"/>
<evidence type="ECO:0000313" key="3">
    <source>
        <dbReference type="Proteomes" id="UP000199225"/>
    </source>
</evidence>
<protein>
    <recommendedName>
        <fullName evidence="1">DUF1659 domain-containing protein</fullName>
    </recommendedName>
</protein>